<dbReference type="SUPFAM" id="SSF46785">
    <property type="entry name" value="Winged helix' DNA-binding domain"/>
    <property type="match status" value="1"/>
</dbReference>
<evidence type="ECO:0000259" key="3">
    <source>
        <dbReference type="Pfam" id="PF20803"/>
    </source>
</evidence>
<dbReference type="InterPro" id="IPR048846">
    <property type="entry name" value="PaaX-like_central"/>
</dbReference>
<dbReference type="Pfam" id="PF07848">
    <property type="entry name" value="PaaX"/>
    <property type="match status" value="1"/>
</dbReference>
<gene>
    <name evidence="4" type="primary">paaX</name>
    <name evidence="4" type="ORF">ACFQDL_00590</name>
</gene>
<evidence type="ECO:0000313" key="4">
    <source>
        <dbReference type="EMBL" id="MFC6668776.1"/>
    </source>
</evidence>
<feature type="domain" description="Transcriptional repressor PaaX-like central Cas2-like" evidence="3">
    <location>
        <begin position="109"/>
        <end position="183"/>
    </location>
</feature>
<evidence type="ECO:0000313" key="5">
    <source>
        <dbReference type="Proteomes" id="UP001596422"/>
    </source>
</evidence>
<dbReference type="Pfam" id="PF20803">
    <property type="entry name" value="PaaX_M"/>
    <property type="match status" value="1"/>
</dbReference>
<dbReference type="NCBIfam" id="TIGR02277">
    <property type="entry name" value="PaaX_trns_reg"/>
    <property type="match status" value="1"/>
</dbReference>
<evidence type="ECO:0000259" key="2">
    <source>
        <dbReference type="Pfam" id="PF08223"/>
    </source>
</evidence>
<dbReference type="PANTHER" id="PTHR30319:SF1">
    <property type="entry name" value="TRANSCRIPTIONAL REPRESSOR PAAX"/>
    <property type="match status" value="1"/>
</dbReference>
<dbReference type="Pfam" id="PF08223">
    <property type="entry name" value="PaaX_C"/>
    <property type="match status" value="1"/>
</dbReference>
<dbReference type="InterPro" id="IPR013225">
    <property type="entry name" value="PaaX_C"/>
</dbReference>
<dbReference type="EMBL" id="JBHSWE010000001">
    <property type="protein sequence ID" value="MFC6668776.1"/>
    <property type="molecule type" value="Genomic_DNA"/>
</dbReference>
<dbReference type="Gene3D" id="1.10.10.10">
    <property type="entry name" value="Winged helix-like DNA-binding domain superfamily/Winged helix DNA-binding domain"/>
    <property type="match status" value="1"/>
</dbReference>
<dbReference type="Gene3D" id="1.20.58.1460">
    <property type="match status" value="1"/>
</dbReference>
<feature type="domain" description="Transcriptional repressor PaaX-like N-terminal" evidence="1">
    <location>
        <begin position="21"/>
        <end position="90"/>
    </location>
</feature>
<sequence>MSSSSHLNELVRQFCQQRPIRAGSLIITIFGDAIVPRGGTVWLGSLIQVLESLGLNQRLVRTSVFRLCKEENWLSAEQVGRRAYYSLTPQGRRRFDKAFKRVYVPVLPEWDGSWCLAVLSQLSTEKRQQVRDELQWMGFGPFSPTLMATPHCDMMELRNTLQELEVLDDTILFETRQGDPLSSKALREQCRECWSLDQISDSYRHFLDRFRPVWQELKGKADLDPQECFIARTLLIHEYRKLLLRDPQLPVELLPPDWSGVAARQLCRNLYSLVCAPSEQYISEQMETAEGPLPEPSPSFYKRFGGLKV</sequence>
<protein>
    <submittedName>
        <fullName evidence="4">Phenylacetic acid degradation operon negative regulatory protein PaaX</fullName>
    </submittedName>
</protein>
<dbReference type="InterPro" id="IPR011965">
    <property type="entry name" value="PaaX_trns_reg"/>
</dbReference>
<proteinExistence type="predicted"/>
<keyword evidence="5" id="KW-1185">Reference proteome</keyword>
<dbReference type="Proteomes" id="UP001596422">
    <property type="component" value="Unassembled WGS sequence"/>
</dbReference>
<dbReference type="RefSeq" id="WP_379907336.1">
    <property type="nucleotide sequence ID" value="NZ_JBHSWE010000001.1"/>
</dbReference>
<comment type="caution">
    <text evidence="4">The sequence shown here is derived from an EMBL/GenBank/DDBJ whole genome shotgun (WGS) entry which is preliminary data.</text>
</comment>
<dbReference type="Gene3D" id="3.30.70.2650">
    <property type="match status" value="1"/>
</dbReference>
<evidence type="ECO:0000259" key="1">
    <source>
        <dbReference type="Pfam" id="PF07848"/>
    </source>
</evidence>
<dbReference type="InterPro" id="IPR036388">
    <property type="entry name" value="WH-like_DNA-bd_sf"/>
</dbReference>
<name>A0ABW1ZVF4_9GAMM</name>
<organism evidence="4 5">
    <name type="scientific">Marinobacterium aestuariivivens</name>
    <dbReference type="NCBI Taxonomy" id="1698799"/>
    <lineage>
        <taxon>Bacteria</taxon>
        <taxon>Pseudomonadati</taxon>
        <taxon>Pseudomonadota</taxon>
        <taxon>Gammaproteobacteria</taxon>
        <taxon>Oceanospirillales</taxon>
        <taxon>Oceanospirillaceae</taxon>
        <taxon>Marinobacterium</taxon>
    </lineage>
</organism>
<reference evidence="5" key="1">
    <citation type="journal article" date="2019" name="Int. J. Syst. Evol. Microbiol.">
        <title>The Global Catalogue of Microorganisms (GCM) 10K type strain sequencing project: providing services to taxonomists for standard genome sequencing and annotation.</title>
        <authorList>
            <consortium name="The Broad Institute Genomics Platform"/>
            <consortium name="The Broad Institute Genome Sequencing Center for Infectious Disease"/>
            <person name="Wu L."/>
            <person name="Ma J."/>
        </authorList>
    </citation>
    <scope>NUCLEOTIDE SEQUENCE [LARGE SCALE GENOMIC DNA]</scope>
    <source>
        <strain evidence="5">NBRC 111756</strain>
    </source>
</reference>
<feature type="domain" description="Transcriptional repressor PaaX-like C-terminal" evidence="2">
    <location>
        <begin position="194"/>
        <end position="283"/>
    </location>
</feature>
<accession>A0ABW1ZVF4</accession>
<dbReference type="PANTHER" id="PTHR30319">
    <property type="entry name" value="PHENYLACETIC ACID REGULATOR-RELATED TRANSCRIPTIONAL REPRESSOR"/>
    <property type="match status" value="1"/>
</dbReference>
<dbReference type="PIRSF" id="PIRSF020623">
    <property type="entry name" value="PaaX"/>
    <property type="match status" value="1"/>
</dbReference>
<dbReference type="InterPro" id="IPR036390">
    <property type="entry name" value="WH_DNA-bd_sf"/>
</dbReference>
<dbReference type="InterPro" id="IPR012906">
    <property type="entry name" value="PaaX-like_N"/>
</dbReference>